<dbReference type="Gene3D" id="3.40.1010.10">
    <property type="entry name" value="Cobalt-precorrin-4 Transmethylase, Domain 1"/>
    <property type="match status" value="1"/>
</dbReference>
<evidence type="ECO:0000259" key="14">
    <source>
        <dbReference type="Pfam" id="PF00590"/>
    </source>
</evidence>
<proteinExistence type="inferred from homology"/>
<keyword evidence="10" id="KW-0511">Multifunctional enzyme</keyword>
<evidence type="ECO:0000256" key="9">
    <source>
        <dbReference type="ARBA" id="ARBA00023244"/>
    </source>
</evidence>
<evidence type="ECO:0000256" key="11">
    <source>
        <dbReference type="ARBA" id="ARBA00025705"/>
    </source>
</evidence>
<dbReference type="RefSeq" id="WP_087107424.1">
    <property type="nucleotide sequence ID" value="NZ_FUKM01000028.1"/>
</dbReference>
<dbReference type="InterPro" id="IPR014776">
    <property type="entry name" value="4pyrrole_Mease_sub2"/>
</dbReference>
<dbReference type="PROSITE" id="PS00839">
    <property type="entry name" value="SUMT_1"/>
    <property type="match status" value="1"/>
</dbReference>
<evidence type="ECO:0000256" key="2">
    <source>
        <dbReference type="ARBA" id="ARBA00012162"/>
    </source>
</evidence>
<dbReference type="Pfam" id="PF00590">
    <property type="entry name" value="TP_methylase"/>
    <property type="match status" value="1"/>
</dbReference>
<dbReference type="NCBIfam" id="NF004790">
    <property type="entry name" value="PRK06136.1"/>
    <property type="match status" value="1"/>
</dbReference>
<dbReference type="EMBL" id="FUKM01000028">
    <property type="protein sequence ID" value="SJN11837.1"/>
    <property type="molecule type" value="Genomic_DNA"/>
</dbReference>
<dbReference type="UniPathway" id="UPA00262">
    <property type="reaction ID" value="UER00211"/>
</dbReference>
<dbReference type="GO" id="GO:0016829">
    <property type="term" value="F:lyase activity"/>
    <property type="evidence" value="ECO:0007669"/>
    <property type="project" value="UniProtKB-KW"/>
</dbReference>
<dbReference type="InterPro" id="IPR035996">
    <property type="entry name" value="4pyrrol_Methylase_sf"/>
</dbReference>
<dbReference type="PANTHER" id="PTHR45790:SF1">
    <property type="entry name" value="SIROHEME SYNTHASE"/>
    <property type="match status" value="1"/>
</dbReference>
<dbReference type="GO" id="GO:0004851">
    <property type="term" value="F:uroporphyrin-III C-methyltransferase activity"/>
    <property type="evidence" value="ECO:0007669"/>
    <property type="project" value="UniProtKB-EC"/>
</dbReference>
<dbReference type="FunFam" id="3.30.950.10:FF:000001">
    <property type="entry name" value="Siroheme synthase"/>
    <property type="match status" value="1"/>
</dbReference>
<dbReference type="FunFam" id="3.40.1010.10:FF:000001">
    <property type="entry name" value="Siroheme synthase"/>
    <property type="match status" value="1"/>
</dbReference>
<dbReference type="GO" id="GO:0016491">
    <property type="term" value="F:oxidoreductase activity"/>
    <property type="evidence" value="ECO:0007669"/>
    <property type="project" value="UniProtKB-KW"/>
</dbReference>
<evidence type="ECO:0000256" key="10">
    <source>
        <dbReference type="ARBA" id="ARBA00023268"/>
    </source>
</evidence>
<name>A0A1R4HWB0_9GAMM</name>
<evidence type="ECO:0000313" key="16">
    <source>
        <dbReference type="Proteomes" id="UP000196331"/>
    </source>
</evidence>
<evidence type="ECO:0000256" key="1">
    <source>
        <dbReference type="ARBA" id="ARBA00005879"/>
    </source>
</evidence>
<dbReference type="CDD" id="cd11642">
    <property type="entry name" value="SUMT"/>
    <property type="match status" value="1"/>
</dbReference>
<dbReference type="GO" id="GO:0009236">
    <property type="term" value="P:cobalamin biosynthetic process"/>
    <property type="evidence" value="ECO:0007669"/>
    <property type="project" value="UniProtKB-KW"/>
</dbReference>
<dbReference type="EC" id="2.1.1.107" evidence="2"/>
<dbReference type="InterPro" id="IPR050161">
    <property type="entry name" value="Siro_Cobalamin_biosynth"/>
</dbReference>
<dbReference type="InterPro" id="IPR000878">
    <property type="entry name" value="4pyrrol_Mease"/>
</dbReference>
<evidence type="ECO:0000256" key="6">
    <source>
        <dbReference type="ARBA" id="ARBA00022691"/>
    </source>
</evidence>
<dbReference type="Proteomes" id="UP000196331">
    <property type="component" value="Unassembled WGS sequence"/>
</dbReference>
<dbReference type="Gene3D" id="3.30.950.10">
    <property type="entry name" value="Methyltransferase, Cobalt-precorrin-4 Transmethylase, Domain 2"/>
    <property type="match status" value="1"/>
</dbReference>
<evidence type="ECO:0000256" key="7">
    <source>
        <dbReference type="ARBA" id="ARBA00023002"/>
    </source>
</evidence>
<sequence length="259" mass="27916">MSGFVSLVGAGPGDAELLTLKAYKRLQQADVVLYDRLVSSAILALLPSNTQRFYVGKVRSQHSVPQQEINQRLVDWAIKGKKVVRLKGGDPFIFGRGGEELEALITHGVAVEVIPGITAASGCSAYAGIPLTHRDHAQAVHFVTGHWADDEQAMEWEALAKPGQTLVFYMGLNSVGVISQKLMAYGMSRDTPLALIEQGTMAEQQIHAGTLALLPEALTTGRIQSPALLIIGGVVSLHKKLAWFKNAHPSEAPVHNDLQ</sequence>
<keyword evidence="5 13" id="KW-0808">Transferase</keyword>
<evidence type="ECO:0000256" key="13">
    <source>
        <dbReference type="RuleBase" id="RU003960"/>
    </source>
</evidence>
<keyword evidence="4 13" id="KW-0489">Methyltransferase</keyword>
<keyword evidence="7 15" id="KW-0560">Oxidoreductase</keyword>
<keyword evidence="3" id="KW-0169">Cobalamin biosynthesis</keyword>
<keyword evidence="9" id="KW-0627">Porphyrin biosynthesis</keyword>
<evidence type="ECO:0000256" key="8">
    <source>
        <dbReference type="ARBA" id="ARBA00023239"/>
    </source>
</evidence>
<evidence type="ECO:0000256" key="5">
    <source>
        <dbReference type="ARBA" id="ARBA00022679"/>
    </source>
</evidence>
<feature type="domain" description="Tetrapyrrole methylase" evidence="14">
    <location>
        <begin position="5"/>
        <end position="212"/>
    </location>
</feature>
<evidence type="ECO:0000256" key="3">
    <source>
        <dbReference type="ARBA" id="ARBA00022573"/>
    </source>
</evidence>
<dbReference type="PANTHER" id="PTHR45790">
    <property type="entry name" value="SIROHEME SYNTHASE-RELATED"/>
    <property type="match status" value="1"/>
</dbReference>
<reference evidence="15 16" key="1">
    <citation type="submission" date="2017-02" db="EMBL/GenBank/DDBJ databases">
        <authorList>
            <person name="Dridi B."/>
        </authorList>
    </citation>
    <scope>NUCLEOTIDE SEQUENCE [LARGE SCALE GENOMIC DNA]</scope>
    <source>
        <strain evidence="15 16">JB380</strain>
    </source>
</reference>
<dbReference type="InterPro" id="IPR003043">
    <property type="entry name" value="Uropor_MeTrfase_CS"/>
</dbReference>
<protein>
    <recommendedName>
        <fullName evidence="2">uroporphyrinogen-III C-methyltransferase</fullName>
        <ecNumber evidence="2">2.1.1.107</ecNumber>
    </recommendedName>
</protein>
<dbReference type="GO" id="GO:0019354">
    <property type="term" value="P:siroheme biosynthetic process"/>
    <property type="evidence" value="ECO:0007669"/>
    <property type="project" value="UniProtKB-UniPathway"/>
</dbReference>
<dbReference type="InterPro" id="IPR006366">
    <property type="entry name" value="CobA/CysG_C"/>
</dbReference>
<dbReference type="InterPro" id="IPR014777">
    <property type="entry name" value="4pyrrole_Mease_sub1"/>
</dbReference>
<dbReference type="OrthoDB" id="9815856at2"/>
<dbReference type="NCBIfam" id="TIGR01469">
    <property type="entry name" value="cobA_cysG_Cterm"/>
    <property type="match status" value="1"/>
</dbReference>
<comment type="pathway">
    <text evidence="11">Porphyrin-containing compound metabolism; siroheme biosynthesis; precorrin-2 from uroporphyrinogen III: step 1/1.</text>
</comment>
<accession>A0A1R4HWB0</accession>
<dbReference type="SUPFAM" id="SSF53790">
    <property type="entry name" value="Tetrapyrrole methylase"/>
    <property type="match status" value="1"/>
</dbReference>
<dbReference type="GO" id="GO:0032259">
    <property type="term" value="P:methylation"/>
    <property type="evidence" value="ECO:0007669"/>
    <property type="project" value="UniProtKB-KW"/>
</dbReference>
<gene>
    <name evidence="15" type="ORF">CZ787_06755</name>
</gene>
<keyword evidence="8 15" id="KW-0456">Lyase</keyword>
<keyword evidence="6" id="KW-0949">S-adenosyl-L-methionine</keyword>
<evidence type="ECO:0000313" key="15">
    <source>
        <dbReference type="EMBL" id="SJN11837.1"/>
    </source>
</evidence>
<comment type="similarity">
    <text evidence="1 13">Belongs to the precorrin methyltransferase family.</text>
</comment>
<evidence type="ECO:0000256" key="12">
    <source>
        <dbReference type="ARBA" id="ARBA00060548"/>
    </source>
</evidence>
<dbReference type="AlphaFoldDB" id="A0A1R4HWB0"/>
<comment type="pathway">
    <text evidence="12">Cofactor biosynthesis; adenosylcobalamin biosynthesis; precorrin-2 from uroporphyrinogen III: step 1/1.</text>
</comment>
<dbReference type="PROSITE" id="PS00840">
    <property type="entry name" value="SUMT_2"/>
    <property type="match status" value="1"/>
</dbReference>
<organism evidence="15 16">
    <name type="scientific">Halomonas citrativorans</name>
    <dbReference type="NCBI Taxonomy" id="2742612"/>
    <lineage>
        <taxon>Bacteria</taxon>
        <taxon>Pseudomonadati</taxon>
        <taxon>Pseudomonadota</taxon>
        <taxon>Gammaproteobacteria</taxon>
        <taxon>Oceanospirillales</taxon>
        <taxon>Halomonadaceae</taxon>
        <taxon>Halomonas</taxon>
    </lineage>
</organism>
<comment type="caution">
    <text evidence="15">The sequence shown here is derived from an EMBL/GenBank/DDBJ whole genome shotgun (WGS) entry which is preliminary data.</text>
</comment>
<evidence type="ECO:0000256" key="4">
    <source>
        <dbReference type="ARBA" id="ARBA00022603"/>
    </source>
</evidence>